<evidence type="ECO:0000256" key="5">
    <source>
        <dbReference type="ARBA" id="ARBA00023136"/>
    </source>
</evidence>
<keyword evidence="5 6" id="KW-0472">Membrane</keyword>
<feature type="transmembrane region" description="Helical" evidence="6">
    <location>
        <begin position="37"/>
        <end position="55"/>
    </location>
</feature>
<feature type="transmembrane region" description="Helical" evidence="6">
    <location>
        <begin position="331"/>
        <end position="350"/>
    </location>
</feature>
<evidence type="ECO:0000256" key="1">
    <source>
        <dbReference type="ARBA" id="ARBA00004141"/>
    </source>
</evidence>
<dbReference type="Pfam" id="PF03845">
    <property type="entry name" value="Spore_permease"/>
    <property type="match status" value="1"/>
</dbReference>
<comment type="subcellular location">
    <subcellularLocation>
        <location evidence="1">Membrane</location>
        <topology evidence="1">Multi-pass membrane protein</topology>
    </subcellularLocation>
</comment>
<evidence type="ECO:0000256" key="2">
    <source>
        <dbReference type="ARBA" id="ARBA00022448"/>
    </source>
</evidence>
<dbReference type="NCBIfam" id="TIGR00912">
    <property type="entry name" value="2A0309"/>
    <property type="match status" value="1"/>
</dbReference>
<dbReference type="AlphaFoldDB" id="A0A644WZJ3"/>
<evidence type="ECO:0000256" key="3">
    <source>
        <dbReference type="ARBA" id="ARBA00022692"/>
    </source>
</evidence>
<keyword evidence="3 6" id="KW-0812">Transmembrane</keyword>
<dbReference type="PANTHER" id="PTHR34975:SF2">
    <property type="entry name" value="SPORE GERMINATION PROTEIN A2"/>
    <property type="match status" value="1"/>
</dbReference>
<protein>
    <submittedName>
        <fullName evidence="7">Spore germination protein YndE</fullName>
    </submittedName>
</protein>
<keyword evidence="4 6" id="KW-1133">Transmembrane helix</keyword>
<dbReference type="GO" id="GO:0016020">
    <property type="term" value="C:membrane"/>
    <property type="evidence" value="ECO:0007669"/>
    <property type="project" value="UniProtKB-SubCell"/>
</dbReference>
<evidence type="ECO:0000256" key="4">
    <source>
        <dbReference type="ARBA" id="ARBA00022989"/>
    </source>
</evidence>
<proteinExistence type="predicted"/>
<reference evidence="7" key="1">
    <citation type="submission" date="2019-08" db="EMBL/GenBank/DDBJ databases">
        <authorList>
            <person name="Kucharzyk K."/>
            <person name="Murdoch R.W."/>
            <person name="Higgins S."/>
            <person name="Loffler F."/>
        </authorList>
    </citation>
    <scope>NUCLEOTIDE SEQUENCE</scope>
</reference>
<feature type="transmembrane region" description="Helical" evidence="6">
    <location>
        <begin position="81"/>
        <end position="101"/>
    </location>
</feature>
<feature type="transmembrane region" description="Helical" evidence="6">
    <location>
        <begin position="142"/>
        <end position="160"/>
    </location>
</feature>
<evidence type="ECO:0000256" key="6">
    <source>
        <dbReference type="SAM" id="Phobius"/>
    </source>
</evidence>
<comment type="caution">
    <text evidence="7">The sequence shown here is derived from an EMBL/GenBank/DDBJ whole genome shotgun (WGS) entry which is preliminary data.</text>
</comment>
<evidence type="ECO:0000313" key="7">
    <source>
        <dbReference type="EMBL" id="MPM09259.1"/>
    </source>
</evidence>
<accession>A0A644WZJ3</accession>
<dbReference type="InterPro" id="IPR004761">
    <property type="entry name" value="Spore_GerAB"/>
</dbReference>
<feature type="transmembrane region" description="Helical" evidence="6">
    <location>
        <begin position="213"/>
        <end position="231"/>
    </location>
</feature>
<dbReference type="PANTHER" id="PTHR34975">
    <property type="entry name" value="SPORE GERMINATION PROTEIN A2"/>
    <property type="match status" value="1"/>
</dbReference>
<feature type="transmembrane region" description="Helical" evidence="6">
    <location>
        <begin position="113"/>
        <end position="130"/>
    </location>
</feature>
<feature type="transmembrane region" description="Helical" evidence="6">
    <location>
        <begin position="299"/>
        <end position="319"/>
    </location>
</feature>
<gene>
    <name evidence="7" type="primary">yndE_4</name>
    <name evidence="7" type="ORF">SDC9_55575</name>
</gene>
<feature type="transmembrane region" description="Helical" evidence="6">
    <location>
        <begin position="188"/>
        <end position="206"/>
    </location>
</feature>
<dbReference type="GO" id="GO:0009847">
    <property type="term" value="P:spore germination"/>
    <property type="evidence" value="ECO:0007669"/>
    <property type="project" value="InterPro"/>
</dbReference>
<name>A0A644WZJ3_9ZZZZ</name>
<sequence length="364" mass="40907">MQKEMISMRQASCIIVLFIFGSSVIMGVSSEAAQDSWISLLLAPVLAMPAILVYARIMKLFPEKDFFEIAEILLGKFKGKIVIILMTWYAIHLCALVLRNFSEFIQIVTMPETPQLPIMIAMILVVVYMAKSGIETMGKWSVFMLPIVILVVILTILLSINKMDVTNIMPVFEHDFGTILSGSYKLHTFPYAETVLFLCIACSISKKNSPYKLYAYPILIGTVTLLCVILRNNFILGPAMVGAQYFPSYTAVRIIDVGEFFSRVEGSIAMNFILAGIVKITVCLMAASKGIARLFGLQNYREVVLPVSLLAVALCAIVYKNVMEMFDFLDIYQYYAIPFQIIIPMMIWIVGEVKLRRERSGDTQ</sequence>
<feature type="transmembrane region" description="Helical" evidence="6">
    <location>
        <begin position="268"/>
        <end position="287"/>
    </location>
</feature>
<keyword evidence="2" id="KW-0813">Transport</keyword>
<organism evidence="7">
    <name type="scientific">bioreactor metagenome</name>
    <dbReference type="NCBI Taxonomy" id="1076179"/>
    <lineage>
        <taxon>unclassified sequences</taxon>
        <taxon>metagenomes</taxon>
        <taxon>ecological metagenomes</taxon>
    </lineage>
</organism>
<dbReference type="EMBL" id="VSSQ01001549">
    <property type="protein sequence ID" value="MPM09259.1"/>
    <property type="molecule type" value="Genomic_DNA"/>
</dbReference>